<evidence type="ECO:0000313" key="9">
    <source>
        <dbReference type="EMBL" id="JAG60503.1"/>
    </source>
</evidence>
<feature type="binding site" evidence="6">
    <location>
        <position position="63"/>
    </location>
    <ligand>
        <name>ATP</name>
        <dbReference type="ChEBI" id="CHEBI:30616"/>
    </ligand>
</feature>
<evidence type="ECO:0000256" key="1">
    <source>
        <dbReference type="ARBA" id="ARBA00022527"/>
    </source>
</evidence>
<dbReference type="EMBL" id="GBHO01043394">
    <property type="protein sequence ID" value="JAG00210.1"/>
    <property type="molecule type" value="Transcribed_RNA"/>
</dbReference>
<evidence type="ECO:0000256" key="2">
    <source>
        <dbReference type="ARBA" id="ARBA00022679"/>
    </source>
</evidence>
<name>A0A0A9W5S7_LYGHE</name>
<sequence>MIKVDECEPIGELEAKFPYRDVQIKRGVDVKAYYDLEAEIGRGKFGTVYLCREKATNLSLAAKFVGIQRRQDRKNVEREVEIMRTLQHPRLIQLYDAFETDNTMVVVLELIEGGELFERVIGDDFILTEKACTIFMRQICEGVAFIHKNNIIHLDLKPENILCLTKTGNRIKIIDFGLARHYEPGSKLQVLFGTPEFVAPEVVNFDQISPATDMWSVGVICYVLLSGLSPFMGDTDVETMTNVTLSRYDFDDESFDNISENAKDFITNLLLNKKEARLTADQCLEHPWLRRKIPPPPPELITSKENLKSFVDSYHNINVIAENNAHDMINRKPSTLSAVELIAASDKEFLNRDDAKSFSNMHNENIVPPVRFPAVVTNNNVVPVTNDNNLSVNNVSNTNDEVLNMVNANILSMPPLPVLDNASAIVPNIPIVPQSVTNLNQIVPLDEREIENNNVLVVDPAESGVIHDAQKLSTSLPLADVPPRVIAAPDVPVAHLSFISKSLPAAAAMLDESMVDQLKPLHIPLIPSLSIPEDVDEPIIVHPPVIGTTLPPKRGSLSDSIIPDRDIEDIEVLNTKRGSIDVISLIQKKGSIDVDNLHTKRGSTGMLPGLPEGLPTEADNLLRRRSSYEAEEMVVSPITNIVGTTPPSIPHLTRFQPPYPISQTPQDIVQTDSSTSKLPITEILPSLSMELSNQPDTILQSLNQNIGIPTQESCEVPHVLRIASTGPQEFSQVVSSHLCSLSLSFLSIMCYLPNLWKIFSFHNHLQ</sequence>
<dbReference type="InterPro" id="IPR011009">
    <property type="entry name" value="Kinase-like_dom_sf"/>
</dbReference>
<accession>A0A0A9W5S7</accession>
<dbReference type="AlphaFoldDB" id="A0A0A9W5S7"/>
<evidence type="ECO:0000259" key="7">
    <source>
        <dbReference type="PROSITE" id="PS50011"/>
    </source>
</evidence>
<feature type="domain" description="Protein kinase" evidence="7">
    <location>
        <begin position="34"/>
        <end position="289"/>
    </location>
</feature>
<dbReference type="GO" id="GO:0043065">
    <property type="term" value="P:positive regulation of apoptotic process"/>
    <property type="evidence" value="ECO:0007669"/>
    <property type="project" value="TreeGrafter"/>
</dbReference>
<dbReference type="GO" id="GO:0035556">
    <property type="term" value="P:intracellular signal transduction"/>
    <property type="evidence" value="ECO:0007669"/>
    <property type="project" value="TreeGrafter"/>
</dbReference>
<keyword evidence="4 8" id="KW-0418">Kinase</keyword>
<organism evidence="8">
    <name type="scientific">Lygus hesperus</name>
    <name type="common">Western plant bug</name>
    <dbReference type="NCBI Taxonomy" id="30085"/>
    <lineage>
        <taxon>Eukaryota</taxon>
        <taxon>Metazoa</taxon>
        <taxon>Ecdysozoa</taxon>
        <taxon>Arthropoda</taxon>
        <taxon>Hexapoda</taxon>
        <taxon>Insecta</taxon>
        <taxon>Pterygota</taxon>
        <taxon>Neoptera</taxon>
        <taxon>Paraneoptera</taxon>
        <taxon>Hemiptera</taxon>
        <taxon>Heteroptera</taxon>
        <taxon>Panheteroptera</taxon>
        <taxon>Cimicomorpha</taxon>
        <taxon>Miridae</taxon>
        <taxon>Mirini</taxon>
        <taxon>Lygus</taxon>
    </lineage>
</organism>
<evidence type="ECO:0000256" key="5">
    <source>
        <dbReference type="ARBA" id="ARBA00022840"/>
    </source>
</evidence>
<dbReference type="PANTHER" id="PTHR24342:SF20">
    <property type="entry name" value="MYOSIN LIGHT CHAIN KINASE, SMOOTH MUSCLE"/>
    <property type="match status" value="1"/>
</dbReference>
<dbReference type="EMBL" id="GBRD01005318">
    <property type="protein sequence ID" value="JAG60503.1"/>
    <property type="molecule type" value="Transcribed_RNA"/>
</dbReference>
<dbReference type="Gene3D" id="1.10.510.10">
    <property type="entry name" value="Transferase(Phosphotransferase) domain 1"/>
    <property type="match status" value="1"/>
</dbReference>
<protein>
    <submittedName>
        <fullName evidence="8">Myosin light chain kinase, smooth muscle</fullName>
    </submittedName>
</protein>
<dbReference type="InterPro" id="IPR017441">
    <property type="entry name" value="Protein_kinase_ATP_BS"/>
</dbReference>
<reference evidence="9" key="3">
    <citation type="submission" date="2014-09" db="EMBL/GenBank/DDBJ databases">
        <title>Lygus hesperus Antennal Transcriptome.</title>
        <authorList>
            <person name="Hull J."/>
        </authorList>
    </citation>
    <scope>NUCLEOTIDE SEQUENCE</scope>
</reference>
<reference evidence="8" key="1">
    <citation type="journal article" date="2014" name="PLoS ONE">
        <title>Transcriptome-Based Identification of ABC Transporters in the Western Tarnished Plant Bug Lygus hesperus.</title>
        <authorList>
            <person name="Hull J.J."/>
            <person name="Chaney K."/>
            <person name="Geib S.M."/>
            <person name="Fabrick J.A."/>
            <person name="Brent C.S."/>
            <person name="Walsh D."/>
            <person name="Lavine L.C."/>
        </authorList>
    </citation>
    <scope>NUCLEOTIDE SEQUENCE</scope>
</reference>
<dbReference type="PROSITE" id="PS50011">
    <property type="entry name" value="PROTEIN_KINASE_DOM"/>
    <property type="match status" value="1"/>
</dbReference>
<dbReference type="SMART" id="SM00220">
    <property type="entry name" value="S_TKc"/>
    <property type="match status" value="1"/>
</dbReference>
<evidence type="ECO:0000313" key="8">
    <source>
        <dbReference type="EMBL" id="JAG00210.1"/>
    </source>
</evidence>
<evidence type="ECO:0000256" key="3">
    <source>
        <dbReference type="ARBA" id="ARBA00022741"/>
    </source>
</evidence>
<keyword evidence="3 6" id="KW-0547">Nucleotide-binding</keyword>
<reference evidence="8" key="2">
    <citation type="submission" date="2014-07" db="EMBL/GenBank/DDBJ databases">
        <authorList>
            <person name="Hull J."/>
        </authorList>
    </citation>
    <scope>NUCLEOTIDE SEQUENCE</scope>
</reference>
<dbReference type="GO" id="GO:0004674">
    <property type="term" value="F:protein serine/threonine kinase activity"/>
    <property type="evidence" value="ECO:0007669"/>
    <property type="project" value="UniProtKB-KW"/>
</dbReference>
<keyword evidence="1" id="KW-0723">Serine/threonine-protein kinase</keyword>
<dbReference type="GO" id="GO:0005524">
    <property type="term" value="F:ATP binding"/>
    <property type="evidence" value="ECO:0007669"/>
    <property type="project" value="UniProtKB-UniRule"/>
</dbReference>
<dbReference type="Pfam" id="PF00069">
    <property type="entry name" value="Pkinase"/>
    <property type="match status" value="1"/>
</dbReference>
<dbReference type="PANTHER" id="PTHR24342">
    <property type="entry name" value="SERINE/THREONINE-PROTEIN KINASE 17"/>
    <property type="match status" value="1"/>
</dbReference>
<gene>
    <name evidence="8" type="primary">MYLK_11</name>
    <name evidence="8" type="ORF">CM83_75910</name>
</gene>
<dbReference type="Gene3D" id="3.30.200.20">
    <property type="entry name" value="Phosphorylase Kinase, domain 1"/>
    <property type="match status" value="1"/>
</dbReference>
<proteinExistence type="predicted"/>
<evidence type="ECO:0000256" key="4">
    <source>
        <dbReference type="ARBA" id="ARBA00022777"/>
    </source>
</evidence>
<evidence type="ECO:0000256" key="6">
    <source>
        <dbReference type="PROSITE-ProRule" id="PRU10141"/>
    </source>
</evidence>
<dbReference type="InterPro" id="IPR008271">
    <property type="entry name" value="Ser/Thr_kinase_AS"/>
</dbReference>
<dbReference type="FunFam" id="1.10.510.10:FF:000594">
    <property type="entry name" value="Myosin light chain kinase isoform-III"/>
    <property type="match status" value="1"/>
</dbReference>
<keyword evidence="2" id="KW-0808">Transferase</keyword>
<dbReference type="PROSITE" id="PS00107">
    <property type="entry name" value="PROTEIN_KINASE_ATP"/>
    <property type="match status" value="1"/>
</dbReference>
<keyword evidence="5 6" id="KW-0067">ATP-binding</keyword>
<dbReference type="GO" id="GO:0005634">
    <property type="term" value="C:nucleus"/>
    <property type="evidence" value="ECO:0007669"/>
    <property type="project" value="TreeGrafter"/>
</dbReference>
<dbReference type="FunFam" id="3.30.200.20:FF:000534">
    <property type="entry name" value="Myosin light chain kinase"/>
    <property type="match status" value="1"/>
</dbReference>
<dbReference type="InterPro" id="IPR000719">
    <property type="entry name" value="Prot_kinase_dom"/>
</dbReference>
<dbReference type="PROSITE" id="PS00108">
    <property type="entry name" value="PROTEIN_KINASE_ST"/>
    <property type="match status" value="1"/>
</dbReference>
<dbReference type="CDD" id="cd14103">
    <property type="entry name" value="STKc_MLCK"/>
    <property type="match status" value="1"/>
</dbReference>
<dbReference type="SUPFAM" id="SSF56112">
    <property type="entry name" value="Protein kinase-like (PK-like)"/>
    <property type="match status" value="1"/>
</dbReference>